<evidence type="ECO:0000313" key="2">
    <source>
        <dbReference type="Proteomes" id="UP001060085"/>
    </source>
</evidence>
<keyword evidence="2" id="KW-1185">Reference proteome</keyword>
<name>A0ACC0CBW6_CATRO</name>
<organism evidence="1 2">
    <name type="scientific">Catharanthus roseus</name>
    <name type="common">Madagascar periwinkle</name>
    <name type="synonym">Vinca rosea</name>
    <dbReference type="NCBI Taxonomy" id="4058"/>
    <lineage>
        <taxon>Eukaryota</taxon>
        <taxon>Viridiplantae</taxon>
        <taxon>Streptophyta</taxon>
        <taxon>Embryophyta</taxon>
        <taxon>Tracheophyta</taxon>
        <taxon>Spermatophyta</taxon>
        <taxon>Magnoliopsida</taxon>
        <taxon>eudicotyledons</taxon>
        <taxon>Gunneridae</taxon>
        <taxon>Pentapetalae</taxon>
        <taxon>asterids</taxon>
        <taxon>lamiids</taxon>
        <taxon>Gentianales</taxon>
        <taxon>Apocynaceae</taxon>
        <taxon>Rauvolfioideae</taxon>
        <taxon>Vinceae</taxon>
        <taxon>Catharanthinae</taxon>
        <taxon>Catharanthus</taxon>
    </lineage>
</organism>
<protein>
    <submittedName>
        <fullName evidence="1">Uncharacterized protein</fullName>
    </submittedName>
</protein>
<sequence>MKPSLLEKSSMDSELLQARIGNNENVEIHVEEETSKEDPCNFMSEKHIERNQYIEIKEKDIVEENERLDEESYFLDYIPSLFEELENDEFVQEEENDLEKNERTKEKSEEKRENSKEELDNFGEPSKNQEGRLDDNSIKTLSFFPSNYYLCFKIYFKEIKLFSLVFIEHGDHFTFLNALGTYLERRYFIEFNSISCAIPRVDEYDFNIANCVTYVLGVDNRRSMEKELGPILEDLSISLSLNPSSLCIARTKPSYHDLKLLHDNFLFDRLNAKVSTSYASMWREFVENCDYESSFIYASKKNFDGFIPSTKLLCLEHKKELWENLEASKPNREEDLNPTASSRVMAKEKERLPTAHDRFTLLSPVGFWPNTCLKSLTYHPR</sequence>
<reference evidence="2" key="1">
    <citation type="journal article" date="2023" name="Nat. Plants">
        <title>Single-cell RNA sequencing provides a high-resolution roadmap for understanding the multicellular compartmentation of specialized metabolism.</title>
        <authorList>
            <person name="Sun S."/>
            <person name="Shen X."/>
            <person name="Li Y."/>
            <person name="Li Y."/>
            <person name="Wang S."/>
            <person name="Li R."/>
            <person name="Zhang H."/>
            <person name="Shen G."/>
            <person name="Guo B."/>
            <person name="Wei J."/>
            <person name="Xu J."/>
            <person name="St-Pierre B."/>
            <person name="Chen S."/>
            <person name="Sun C."/>
        </authorList>
    </citation>
    <scope>NUCLEOTIDE SEQUENCE [LARGE SCALE GENOMIC DNA]</scope>
</reference>
<accession>A0ACC0CBW6</accession>
<proteinExistence type="predicted"/>
<gene>
    <name evidence="1" type="ORF">M9H77_03603</name>
</gene>
<comment type="caution">
    <text evidence="1">The sequence shown here is derived from an EMBL/GenBank/DDBJ whole genome shotgun (WGS) entry which is preliminary data.</text>
</comment>
<dbReference type="EMBL" id="CM044701">
    <property type="protein sequence ID" value="KAI5682375.1"/>
    <property type="molecule type" value="Genomic_DNA"/>
</dbReference>
<evidence type="ECO:0000313" key="1">
    <source>
        <dbReference type="EMBL" id="KAI5682375.1"/>
    </source>
</evidence>
<dbReference type="Proteomes" id="UP001060085">
    <property type="component" value="Linkage Group LG01"/>
</dbReference>